<evidence type="ECO:0000313" key="3">
    <source>
        <dbReference type="Proteomes" id="UP000245845"/>
    </source>
</evidence>
<comment type="caution">
    <text evidence="2">The sequence shown here is derived from an EMBL/GenBank/DDBJ whole genome shotgun (WGS) entry which is preliminary data.</text>
</comment>
<dbReference type="PANTHER" id="PTHR12110:SF41">
    <property type="entry name" value="INOSOSE DEHYDRATASE"/>
    <property type="match status" value="1"/>
</dbReference>
<dbReference type="Pfam" id="PF01261">
    <property type="entry name" value="AP_endonuc_2"/>
    <property type="match status" value="1"/>
</dbReference>
<name>A0A2Y9B9C9_9FIRM</name>
<dbReference type="InterPro" id="IPR036237">
    <property type="entry name" value="Xyl_isomerase-like_sf"/>
</dbReference>
<reference evidence="2 3" key="1">
    <citation type="submission" date="2018-05" db="EMBL/GenBank/DDBJ databases">
        <title>The Hungate 1000. A catalogue of reference genomes from the rumen microbiome.</title>
        <authorList>
            <person name="Kelly W."/>
        </authorList>
    </citation>
    <scope>NUCLEOTIDE SEQUENCE [LARGE SCALE GENOMIC DNA]</scope>
    <source>
        <strain evidence="2 3">NLAE-zl-C242</strain>
    </source>
</reference>
<dbReference type="InterPro" id="IPR050312">
    <property type="entry name" value="IolE/XylAMocC-like"/>
</dbReference>
<dbReference type="PANTHER" id="PTHR12110">
    <property type="entry name" value="HYDROXYPYRUVATE ISOMERASE"/>
    <property type="match status" value="1"/>
</dbReference>
<keyword evidence="3" id="KW-1185">Reference proteome</keyword>
<evidence type="ECO:0000259" key="1">
    <source>
        <dbReference type="Pfam" id="PF01261"/>
    </source>
</evidence>
<feature type="domain" description="Xylose isomerase-like TIM barrel" evidence="1">
    <location>
        <begin position="26"/>
        <end position="241"/>
    </location>
</feature>
<keyword evidence="2" id="KW-0413">Isomerase</keyword>
<evidence type="ECO:0000313" key="2">
    <source>
        <dbReference type="EMBL" id="PWJ32366.1"/>
    </source>
</evidence>
<dbReference type="InterPro" id="IPR013022">
    <property type="entry name" value="Xyl_isomerase-like_TIM-brl"/>
</dbReference>
<dbReference type="AlphaFoldDB" id="A0A2Y9B9C9"/>
<sequence>MEKGLIGIQMSTIKDKINELGAYGTLKACAELGYHCVEVSQIPMTPENVAGMKKASEEFGVKIAACSASLEPMFPGMPGEYLVSDFDKIVADMKELGCDMLRIGMLPMTCMGSREKALDFVKRADEMAARLKEHDIDLYYHNHHVEFAKYDGEYLLDIIKDTTRHMGFELDIHWIQRGGENPVEFIRKYAGRIRLLHLKDYRIGELRMPEGDFDPQKFMQAFTDIVEFAEIGEGSLPVQECIQAGLEGGSEYFLIEQDSTYGRDPFESLKISRDNLIKMGYGDWFNL</sequence>
<dbReference type="RefSeq" id="WP_109729702.1">
    <property type="nucleotide sequence ID" value="NZ_BAAACK010000007.1"/>
</dbReference>
<gene>
    <name evidence="2" type="ORF">A8806_101654</name>
</gene>
<proteinExistence type="predicted"/>
<dbReference type="Proteomes" id="UP000245845">
    <property type="component" value="Unassembled WGS sequence"/>
</dbReference>
<accession>A0A2Y9B9C9</accession>
<dbReference type="EMBL" id="QGDL01000001">
    <property type="protein sequence ID" value="PWJ32366.1"/>
    <property type="molecule type" value="Genomic_DNA"/>
</dbReference>
<dbReference type="GO" id="GO:0016853">
    <property type="term" value="F:isomerase activity"/>
    <property type="evidence" value="ECO:0007669"/>
    <property type="project" value="UniProtKB-KW"/>
</dbReference>
<dbReference type="SUPFAM" id="SSF51658">
    <property type="entry name" value="Xylose isomerase-like"/>
    <property type="match status" value="1"/>
</dbReference>
<protein>
    <submittedName>
        <fullName evidence="2">Sugar phosphate isomerase/epimerase</fullName>
    </submittedName>
</protein>
<dbReference type="Gene3D" id="3.20.20.150">
    <property type="entry name" value="Divalent-metal-dependent TIM barrel enzymes"/>
    <property type="match status" value="1"/>
</dbReference>
<organism evidence="2 3">
    <name type="scientific">Faecalicatena orotica</name>
    <dbReference type="NCBI Taxonomy" id="1544"/>
    <lineage>
        <taxon>Bacteria</taxon>
        <taxon>Bacillati</taxon>
        <taxon>Bacillota</taxon>
        <taxon>Clostridia</taxon>
        <taxon>Lachnospirales</taxon>
        <taxon>Lachnospiraceae</taxon>
        <taxon>Faecalicatena</taxon>
    </lineage>
</organism>
<dbReference type="OrthoDB" id="9798407at2"/>